<dbReference type="SFLD" id="SFLDG00180">
    <property type="entry name" value="muconate_cycloisomerase"/>
    <property type="match status" value="1"/>
</dbReference>
<dbReference type="InterPro" id="IPR034622">
    <property type="entry name" value="4R-hPro_betaine_2-epimerase"/>
</dbReference>
<evidence type="ECO:0000259" key="5">
    <source>
        <dbReference type="SMART" id="SM00922"/>
    </source>
</evidence>
<dbReference type="OrthoDB" id="9775913at2"/>
<keyword evidence="3" id="KW-0479">Metal-binding</keyword>
<sequence length="367" mass="39141">MKIRRIRVFRKSLPVPGGKVTIGQATLAAFDSTIVEVTSDTGVVGWGETCPIGPTYAPSHALGARAAIVEMGPGLIGAPISPGLLHRKMNSLLNGHSYAKAAFDIAAHDLIGKKTGMRVADLLGGAATERVPFYFFIGVGDADEVVRSVREAQAGGYVRIQTKIGGRPVDHDIEVIRKVAEVMKKGMRWAVDGNRSLTMRDAILLSQQCRDIPFVLEQPCNTLEEIAAIRPSVQHPIYIDENGVDLSTVIQAAVNGLCDGFGMKVTRIGGLKPMAAFRDICEARSLPHTSDDSWGGDITGAACVHLGATVRPNLFEGCSWVNKISEESHYDPNNPIRVTDGHVSLPTGPGLGLEVDAAVFGAPIAEF</sequence>
<dbReference type="AlphaFoldDB" id="A0A330GJL1"/>
<dbReference type="GO" id="GO:0006579">
    <property type="term" value="P:amino-acid betaine catabolic process"/>
    <property type="evidence" value="ECO:0007669"/>
    <property type="project" value="InterPro"/>
</dbReference>
<evidence type="ECO:0000313" key="6">
    <source>
        <dbReference type="EMBL" id="RAZ72955.1"/>
    </source>
</evidence>
<dbReference type="SFLD" id="SFLDF00556">
    <property type="entry name" value="4R-hydroxyproline_betaine_2-ep"/>
    <property type="match status" value="1"/>
</dbReference>
<comment type="caution">
    <text evidence="6">The sequence shown here is derived from an EMBL/GenBank/DDBJ whole genome shotgun (WGS) entry which is preliminary data.</text>
</comment>
<comment type="similarity">
    <text evidence="2">Belongs to the mandelate racemase/muconate lactonizing enzyme family.</text>
</comment>
<dbReference type="SUPFAM" id="SSF51604">
    <property type="entry name" value="Enolase C-terminal domain-like"/>
    <property type="match status" value="1"/>
</dbReference>
<evidence type="ECO:0000256" key="4">
    <source>
        <dbReference type="ARBA" id="ARBA00022842"/>
    </source>
</evidence>
<comment type="cofactor">
    <cofactor evidence="1">
        <name>Mg(2+)</name>
        <dbReference type="ChEBI" id="CHEBI:18420"/>
    </cofactor>
</comment>
<dbReference type="InterPro" id="IPR029065">
    <property type="entry name" value="Enolase_C-like"/>
</dbReference>
<dbReference type="Gene3D" id="3.20.20.120">
    <property type="entry name" value="Enolase-like C-terminal domain"/>
    <property type="match status" value="1"/>
</dbReference>
<evidence type="ECO:0000313" key="7">
    <source>
        <dbReference type="Proteomes" id="UP000251956"/>
    </source>
</evidence>
<reference evidence="6 7" key="1">
    <citation type="submission" date="2018-07" db="EMBL/GenBank/DDBJ databases">
        <title>Diversity of Mesorhizobium strains in Brazil.</title>
        <authorList>
            <person name="Helene L.C.F."/>
            <person name="Dall'Agnol R."/>
            <person name="Delamuta J.R.M."/>
            <person name="Hungria M."/>
        </authorList>
    </citation>
    <scope>NUCLEOTIDE SEQUENCE [LARGE SCALE GENOMIC DNA]</scope>
    <source>
        <strain evidence="6 7">CNPSo 3140</strain>
    </source>
</reference>
<dbReference type="SMART" id="SM00922">
    <property type="entry name" value="MR_MLE"/>
    <property type="match status" value="1"/>
</dbReference>
<dbReference type="PANTHER" id="PTHR48080:SF3">
    <property type="entry name" value="ENOLASE SUPERFAMILY MEMBER DDB_G0284701"/>
    <property type="match status" value="1"/>
</dbReference>
<dbReference type="Proteomes" id="UP000251956">
    <property type="component" value="Unassembled WGS sequence"/>
</dbReference>
<dbReference type="FunFam" id="3.30.390.10:FF:000009">
    <property type="entry name" value="Hydrophobic dipeptide epimerase"/>
    <property type="match status" value="1"/>
</dbReference>
<dbReference type="EMBL" id="QMBQ01000009">
    <property type="protein sequence ID" value="RAZ72955.1"/>
    <property type="molecule type" value="Genomic_DNA"/>
</dbReference>
<dbReference type="PANTHER" id="PTHR48080">
    <property type="entry name" value="D-GALACTONATE DEHYDRATASE-RELATED"/>
    <property type="match status" value="1"/>
</dbReference>
<dbReference type="Pfam" id="PF13378">
    <property type="entry name" value="MR_MLE_C"/>
    <property type="match status" value="1"/>
</dbReference>
<dbReference type="SUPFAM" id="SSF54826">
    <property type="entry name" value="Enolase N-terminal domain-like"/>
    <property type="match status" value="1"/>
</dbReference>
<name>A0A330GJL1_9HYPH</name>
<dbReference type="Pfam" id="PF02746">
    <property type="entry name" value="MR_MLE_N"/>
    <property type="match status" value="1"/>
</dbReference>
<keyword evidence="4" id="KW-0460">Magnesium</keyword>
<dbReference type="InterPro" id="IPR013342">
    <property type="entry name" value="Mandelate_racemase_C"/>
</dbReference>
<dbReference type="GO" id="GO:0016855">
    <property type="term" value="F:racemase and epimerase activity, acting on amino acids and derivatives"/>
    <property type="evidence" value="ECO:0007669"/>
    <property type="project" value="InterPro"/>
</dbReference>
<dbReference type="InterPro" id="IPR036849">
    <property type="entry name" value="Enolase-like_C_sf"/>
</dbReference>
<organism evidence="6 7">
    <name type="scientific">Mesorhizobium atlanticum</name>
    <dbReference type="NCBI Taxonomy" id="2233532"/>
    <lineage>
        <taxon>Bacteria</taxon>
        <taxon>Pseudomonadati</taxon>
        <taxon>Pseudomonadota</taxon>
        <taxon>Alphaproteobacteria</taxon>
        <taxon>Hyphomicrobiales</taxon>
        <taxon>Phyllobacteriaceae</taxon>
        <taxon>Mesorhizobium</taxon>
    </lineage>
</organism>
<evidence type="ECO:0000256" key="3">
    <source>
        <dbReference type="ARBA" id="ARBA00022723"/>
    </source>
</evidence>
<evidence type="ECO:0000256" key="1">
    <source>
        <dbReference type="ARBA" id="ARBA00001946"/>
    </source>
</evidence>
<dbReference type="RefSeq" id="WP_112130157.1">
    <property type="nucleotide sequence ID" value="NZ_QMBQ01000009.1"/>
</dbReference>
<keyword evidence="7" id="KW-1185">Reference proteome</keyword>
<feature type="domain" description="Mandelate racemase/muconate lactonizing enzyme C-terminal" evidence="5">
    <location>
        <begin position="142"/>
        <end position="236"/>
    </location>
</feature>
<evidence type="ECO:0000256" key="2">
    <source>
        <dbReference type="ARBA" id="ARBA00008031"/>
    </source>
</evidence>
<proteinExistence type="inferred from homology"/>
<accession>A0A330GJL1</accession>
<dbReference type="GO" id="GO:0046872">
    <property type="term" value="F:metal ion binding"/>
    <property type="evidence" value="ECO:0007669"/>
    <property type="project" value="UniProtKB-KW"/>
</dbReference>
<dbReference type="InterPro" id="IPR029017">
    <property type="entry name" value="Enolase-like_N"/>
</dbReference>
<dbReference type="InterPro" id="IPR013341">
    <property type="entry name" value="Mandelate_racemase_N_dom"/>
</dbReference>
<gene>
    <name evidence="6" type="ORF">DPM35_26580</name>
</gene>
<dbReference type="InterPro" id="IPR034593">
    <property type="entry name" value="DgoD-like"/>
</dbReference>
<dbReference type="SFLD" id="SFLDS00001">
    <property type="entry name" value="Enolase"/>
    <property type="match status" value="1"/>
</dbReference>
<dbReference type="Gene3D" id="3.30.390.10">
    <property type="entry name" value="Enolase-like, N-terminal domain"/>
    <property type="match status" value="1"/>
</dbReference>
<protein>
    <submittedName>
        <fullName evidence="6">Mandelate racemase</fullName>
    </submittedName>
</protein>